<gene>
    <name evidence="7" type="ORF">DDZ15_07395</name>
</gene>
<comment type="caution">
    <text evidence="7">The sequence shown here is derived from an EMBL/GenBank/DDBJ whole genome shotgun (WGS) entry which is preliminary data.</text>
</comment>
<evidence type="ECO:0000313" key="7">
    <source>
        <dbReference type="EMBL" id="PWN07084.1"/>
    </source>
</evidence>
<dbReference type="AlphaFoldDB" id="A0A316TWY3"/>
<dbReference type="Proteomes" id="UP000245533">
    <property type="component" value="Unassembled WGS sequence"/>
</dbReference>
<dbReference type="SFLD" id="SFLDS00005">
    <property type="entry name" value="Isoprenoid_Synthase_Type_I"/>
    <property type="match status" value="1"/>
</dbReference>
<evidence type="ECO:0000256" key="3">
    <source>
        <dbReference type="ARBA" id="ARBA00022679"/>
    </source>
</evidence>
<keyword evidence="5" id="KW-0460">Magnesium</keyword>
<dbReference type="SFLD" id="SFLDG01017">
    <property type="entry name" value="Polyprenyl_Transferase_Like"/>
    <property type="match status" value="1"/>
</dbReference>
<keyword evidence="8" id="KW-1185">Reference proteome</keyword>
<dbReference type="InterPro" id="IPR000092">
    <property type="entry name" value="Polyprenyl_synt"/>
</dbReference>
<dbReference type="InterPro" id="IPR033749">
    <property type="entry name" value="Polyprenyl_synt_CS"/>
</dbReference>
<dbReference type="InterPro" id="IPR008949">
    <property type="entry name" value="Isoprenoid_synthase_dom_sf"/>
</dbReference>
<dbReference type="PROSITE" id="PS00723">
    <property type="entry name" value="POLYPRENYL_SYNTHASE_1"/>
    <property type="match status" value="1"/>
</dbReference>
<dbReference type="CDD" id="cd00685">
    <property type="entry name" value="Trans_IPPS_HT"/>
    <property type="match status" value="1"/>
</dbReference>
<comment type="similarity">
    <text evidence="2 6">Belongs to the FPP/GGPP synthase family.</text>
</comment>
<dbReference type="Gene3D" id="1.10.600.10">
    <property type="entry name" value="Farnesyl Diphosphate Synthase"/>
    <property type="match status" value="1"/>
</dbReference>
<dbReference type="GO" id="GO:0004659">
    <property type="term" value="F:prenyltransferase activity"/>
    <property type="evidence" value="ECO:0007669"/>
    <property type="project" value="InterPro"/>
</dbReference>
<protein>
    <submittedName>
        <fullName evidence="7">Polyprenyl synthetase family protein</fullName>
    </submittedName>
</protein>
<sequence length="323" mass="36080">MEFLKPYTALIENRLQSLPLPQKPSGLYDPQRYILGMGGKRIRPMLSLVSCGLCGVDMERAVPAALSVELIHNFTLLHDDIMDQADSRRGHETVHRRWDVASAILAGDGMFVQALLMLQDVPPGCDHKQMMNELLTGVNTVCEGQALDMEFENRQDVSLGEYLTMIEGKTGALLSTSMKLGGYSAGADEDQIRLLDQIGRSLGLAFQIQDDLLDVIADPSQFGKIPAGDIREGKKTFLMLTALEHCSVEQKKSILGYFQKRPLTVNQIDEIISIYRSTGTIEEAEKQIGSYYKRAESALDKFVDSNYKQDLSNLINYLKNREI</sequence>
<reference evidence="7 8" key="1">
    <citation type="submission" date="2018-05" db="EMBL/GenBank/DDBJ databases">
        <title>Rhodohalobacter halophilus gen. nov., sp. nov., a moderately halophilic member of the family Balneolaceae.</title>
        <authorList>
            <person name="Liu Z.-W."/>
        </authorList>
    </citation>
    <scope>NUCLEOTIDE SEQUENCE [LARGE SCALE GENOMIC DNA]</scope>
    <source>
        <strain evidence="7 8">8A47</strain>
    </source>
</reference>
<dbReference type="RefSeq" id="WP_109646433.1">
    <property type="nucleotide sequence ID" value="NZ_QGGB01000005.1"/>
</dbReference>
<comment type="cofactor">
    <cofactor evidence="1">
        <name>Mg(2+)</name>
        <dbReference type="ChEBI" id="CHEBI:18420"/>
    </cofactor>
</comment>
<evidence type="ECO:0000256" key="2">
    <source>
        <dbReference type="ARBA" id="ARBA00006706"/>
    </source>
</evidence>
<dbReference type="PANTHER" id="PTHR12001">
    <property type="entry name" value="GERANYLGERANYL PYROPHOSPHATE SYNTHASE"/>
    <property type="match status" value="1"/>
</dbReference>
<accession>A0A316TWY3</accession>
<proteinExistence type="inferred from homology"/>
<evidence type="ECO:0000256" key="6">
    <source>
        <dbReference type="RuleBase" id="RU004466"/>
    </source>
</evidence>
<evidence type="ECO:0000256" key="4">
    <source>
        <dbReference type="ARBA" id="ARBA00022723"/>
    </source>
</evidence>
<dbReference type="GO" id="GO:0008299">
    <property type="term" value="P:isoprenoid biosynthetic process"/>
    <property type="evidence" value="ECO:0007669"/>
    <property type="project" value="InterPro"/>
</dbReference>
<dbReference type="PANTHER" id="PTHR12001:SF85">
    <property type="entry name" value="SHORT CHAIN ISOPRENYL DIPHOSPHATE SYNTHASE"/>
    <property type="match status" value="1"/>
</dbReference>
<keyword evidence="4" id="KW-0479">Metal-binding</keyword>
<dbReference type="OrthoDB" id="9805316at2"/>
<evidence type="ECO:0000256" key="5">
    <source>
        <dbReference type="ARBA" id="ARBA00022842"/>
    </source>
</evidence>
<name>A0A316TWY3_9BACT</name>
<dbReference type="EMBL" id="QGGB01000005">
    <property type="protein sequence ID" value="PWN07084.1"/>
    <property type="molecule type" value="Genomic_DNA"/>
</dbReference>
<dbReference type="SUPFAM" id="SSF48576">
    <property type="entry name" value="Terpenoid synthases"/>
    <property type="match status" value="1"/>
</dbReference>
<keyword evidence="3 6" id="KW-0808">Transferase</keyword>
<organism evidence="7 8">
    <name type="scientific">Rhodohalobacter mucosus</name>
    <dbReference type="NCBI Taxonomy" id="2079485"/>
    <lineage>
        <taxon>Bacteria</taxon>
        <taxon>Pseudomonadati</taxon>
        <taxon>Balneolota</taxon>
        <taxon>Balneolia</taxon>
        <taxon>Balneolales</taxon>
        <taxon>Balneolaceae</taxon>
        <taxon>Rhodohalobacter</taxon>
    </lineage>
</organism>
<evidence type="ECO:0000256" key="1">
    <source>
        <dbReference type="ARBA" id="ARBA00001946"/>
    </source>
</evidence>
<evidence type="ECO:0000313" key="8">
    <source>
        <dbReference type="Proteomes" id="UP000245533"/>
    </source>
</evidence>
<dbReference type="Pfam" id="PF00348">
    <property type="entry name" value="polyprenyl_synt"/>
    <property type="match status" value="1"/>
</dbReference>
<dbReference type="PROSITE" id="PS00444">
    <property type="entry name" value="POLYPRENYL_SYNTHASE_2"/>
    <property type="match status" value="1"/>
</dbReference>
<dbReference type="GO" id="GO:0046872">
    <property type="term" value="F:metal ion binding"/>
    <property type="evidence" value="ECO:0007669"/>
    <property type="project" value="UniProtKB-KW"/>
</dbReference>